<dbReference type="AlphaFoldDB" id="A0A1W1BM94"/>
<name>A0A1W1BM94_9ZZZZ</name>
<keyword evidence="1" id="KW-0378">Hydrolase</keyword>
<dbReference type="PANTHER" id="PTHR34825:SF1">
    <property type="entry name" value="AAA-ATPASE-LIKE DOMAIN-CONTAINING PROTEIN"/>
    <property type="match status" value="1"/>
</dbReference>
<gene>
    <name evidence="1" type="ORF">MNB_SV-12-953</name>
</gene>
<dbReference type="Pfam" id="PF08011">
    <property type="entry name" value="PDDEXK_9"/>
    <property type="match status" value="1"/>
</dbReference>
<dbReference type="GO" id="GO:0016787">
    <property type="term" value="F:hydrolase activity"/>
    <property type="evidence" value="ECO:0007669"/>
    <property type="project" value="UniProtKB-KW"/>
</dbReference>
<sequence>MSFKKSLESWLKGEAIRTPIDSNIVFSEIEQNDKNVYSLLFFSGYLKYVNKELIEKSYYCDLTIPNKEVRYIFKNIVSSWINESFRHDRLEVLLNALITGDIELFEELFSQFVLETISFYDVNSKNEEAVYHAFLLGILVSLTDYEVISNRETGVGRVDIILLHKEDKKRLAIIMELKSINSFREKTKEKALANALKQIEDKKYETDVKKRGYNNILKMGVVFDGKRVWVKQ</sequence>
<dbReference type="PANTHER" id="PTHR34825">
    <property type="entry name" value="CONSERVED PROTEIN, WITH A WEAK D-GALACTARATE DEHYDRATASE/ALTRONATE HYDROLASE DOMAIN"/>
    <property type="match status" value="1"/>
</dbReference>
<proteinExistence type="predicted"/>
<accession>A0A1W1BM94</accession>
<reference evidence="1" key="1">
    <citation type="submission" date="2016-10" db="EMBL/GenBank/DDBJ databases">
        <authorList>
            <person name="de Groot N.N."/>
        </authorList>
    </citation>
    <scope>NUCLEOTIDE SEQUENCE</scope>
</reference>
<dbReference type="InterPro" id="IPR012547">
    <property type="entry name" value="PDDEXK_9"/>
</dbReference>
<dbReference type="EMBL" id="FPHE01000055">
    <property type="protein sequence ID" value="SFV54659.1"/>
    <property type="molecule type" value="Genomic_DNA"/>
</dbReference>
<organism evidence="1">
    <name type="scientific">hydrothermal vent metagenome</name>
    <dbReference type="NCBI Taxonomy" id="652676"/>
    <lineage>
        <taxon>unclassified sequences</taxon>
        <taxon>metagenomes</taxon>
        <taxon>ecological metagenomes</taxon>
    </lineage>
</organism>
<evidence type="ECO:0000313" key="1">
    <source>
        <dbReference type="EMBL" id="SFV54659.1"/>
    </source>
</evidence>
<protein>
    <submittedName>
        <fullName evidence="1">Conserved protein, with a weak D-galactarate dehydratase/altronate hydrolase domain</fullName>
    </submittedName>
</protein>